<comment type="caution">
    <text evidence="1">Lacks conserved residue(s) required for the propagation of feature annotation.</text>
</comment>
<proteinExistence type="predicted"/>
<dbReference type="GO" id="GO:0032259">
    <property type="term" value="P:methylation"/>
    <property type="evidence" value="ECO:0007669"/>
    <property type="project" value="UniProtKB-KW"/>
</dbReference>
<organism evidence="3 4">
    <name type="scientific">Denitratimonas tolerans</name>
    <dbReference type="NCBI Taxonomy" id="1338420"/>
    <lineage>
        <taxon>Bacteria</taxon>
        <taxon>Pseudomonadati</taxon>
        <taxon>Pseudomonadota</taxon>
        <taxon>Gammaproteobacteria</taxon>
        <taxon>Lysobacterales</taxon>
        <taxon>Lysobacteraceae</taxon>
        <taxon>Denitratimonas</taxon>
    </lineage>
</organism>
<feature type="domain" description="HIT" evidence="2">
    <location>
        <begin position="38"/>
        <end position="107"/>
    </location>
</feature>
<evidence type="ECO:0000313" key="3">
    <source>
        <dbReference type="EMBL" id="MEJ1248667.1"/>
    </source>
</evidence>
<dbReference type="InterPro" id="IPR011146">
    <property type="entry name" value="HIT-like"/>
</dbReference>
<name>A0AAW9QV94_9GAMM</name>
<comment type="caution">
    <text evidence="3">The sequence shown here is derived from an EMBL/GenBank/DDBJ whole genome shotgun (WGS) entry which is preliminary data.</text>
</comment>
<keyword evidence="3" id="KW-0808">Transferase</keyword>
<dbReference type="GO" id="GO:0008168">
    <property type="term" value="F:methyltransferase activity"/>
    <property type="evidence" value="ECO:0007669"/>
    <property type="project" value="UniProtKB-KW"/>
</dbReference>
<dbReference type="PIRSF" id="PIRSF000714">
    <property type="entry name" value="HIT"/>
    <property type="match status" value="1"/>
</dbReference>
<dbReference type="EC" id="2.1.1.-" evidence="3"/>
<dbReference type="Gene3D" id="3.30.428.10">
    <property type="entry name" value="HIT-like"/>
    <property type="match status" value="1"/>
</dbReference>
<reference evidence="3 4" key="1">
    <citation type="journal article" date="2016" name="Antonie Van Leeuwenhoek">
        <title>Denitratimonas tolerans gen. nov., sp. nov., a denitrifying bacterium isolated from a bioreactor for tannery wastewater treatment.</title>
        <authorList>
            <person name="Han S.I."/>
            <person name="Kim J.O."/>
            <person name="Lee Y.R."/>
            <person name="Ekpeghere K.I."/>
            <person name="Koh S.C."/>
            <person name="Whang K.S."/>
        </authorList>
    </citation>
    <scope>NUCLEOTIDE SEQUENCE [LARGE SCALE GENOMIC DNA]</scope>
    <source>
        <strain evidence="3 4">KACC 17565</strain>
    </source>
</reference>
<dbReference type="AlphaFoldDB" id="A0AAW9QV94"/>
<dbReference type="Proteomes" id="UP001364472">
    <property type="component" value="Unassembled WGS sequence"/>
</dbReference>
<dbReference type="PROSITE" id="PS51084">
    <property type="entry name" value="HIT_2"/>
    <property type="match status" value="1"/>
</dbReference>
<accession>A0AAW9QV94</accession>
<dbReference type="InterPro" id="IPR026026">
    <property type="entry name" value="HIT_Hint"/>
</dbReference>
<dbReference type="Pfam" id="PF01230">
    <property type="entry name" value="HIT"/>
    <property type="match status" value="1"/>
</dbReference>
<evidence type="ECO:0000256" key="1">
    <source>
        <dbReference type="PROSITE-ProRule" id="PRU00464"/>
    </source>
</evidence>
<dbReference type="SUPFAM" id="SSF54197">
    <property type="entry name" value="HIT-like"/>
    <property type="match status" value="1"/>
</dbReference>
<dbReference type="InterPro" id="IPR036265">
    <property type="entry name" value="HIT-like_sf"/>
</dbReference>
<evidence type="ECO:0000313" key="4">
    <source>
        <dbReference type="Proteomes" id="UP001364472"/>
    </source>
</evidence>
<evidence type="ECO:0000259" key="2">
    <source>
        <dbReference type="PROSITE" id="PS51084"/>
    </source>
</evidence>
<sequence length="144" mass="15962">MSEAGFALHPRLAADAVPVAELALCRVLLMDDARWPWLILVPRRAGMRELVDLSRADRLALVDEIDCASRALQTLFSPDKLNVAALGNVVEQLHIHVVARFRDDPAWPAPVWGFQPGERRAVGQRETRIAELRQALELPAATGE</sequence>
<keyword evidence="4" id="KW-1185">Reference proteome</keyword>
<protein>
    <submittedName>
        <fullName evidence="3">HIT family protein</fullName>
        <ecNumber evidence="3">2.1.1.-</ecNumber>
    </submittedName>
</protein>
<keyword evidence="3" id="KW-0489">Methyltransferase</keyword>
<gene>
    <name evidence="3" type="ORF">WB794_03120</name>
</gene>
<dbReference type="EMBL" id="JBBDHC010000003">
    <property type="protein sequence ID" value="MEJ1248667.1"/>
    <property type="molecule type" value="Genomic_DNA"/>
</dbReference>
<dbReference type="RefSeq" id="WP_337334385.1">
    <property type="nucleotide sequence ID" value="NZ_JBBDHC010000003.1"/>
</dbReference>